<dbReference type="Proteomes" id="UP000697107">
    <property type="component" value="Unassembled WGS sequence"/>
</dbReference>
<feature type="compositionally biased region" description="Low complexity" evidence="1">
    <location>
        <begin position="558"/>
        <end position="575"/>
    </location>
</feature>
<dbReference type="EMBL" id="RCMI01000102">
    <property type="protein sequence ID" value="KAG2934611.1"/>
    <property type="molecule type" value="Genomic_DNA"/>
</dbReference>
<evidence type="ECO:0000313" key="3">
    <source>
        <dbReference type="EMBL" id="KAG2934611.1"/>
    </source>
</evidence>
<dbReference type="AlphaFoldDB" id="A0A329SAC3"/>
<comment type="caution">
    <text evidence="6">The sequence shown here is derived from an EMBL/GenBank/DDBJ whole genome shotgun (WGS) entry which is preliminary data.</text>
</comment>
<accession>A0A329SAC3</accession>
<dbReference type="EMBL" id="MJFZ01000232">
    <property type="protein sequence ID" value="RAW33590.1"/>
    <property type="molecule type" value="Genomic_DNA"/>
</dbReference>
<evidence type="ECO:0000313" key="2">
    <source>
        <dbReference type="EMBL" id="KAG2861765.1"/>
    </source>
</evidence>
<feature type="region of interest" description="Disordered" evidence="1">
    <location>
        <begin position="558"/>
        <end position="579"/>
    </location>
</feature>
<protein>
    <submittedName>
        <fullName evidence="6">Uncharacterized protein</fullName>
    </submittedName>
</protein>
<sequence length="697" mass="78446">MEPSFVANPYVRTSAPTSRKIREILDREEASYETWRKTRKPVRLPHASLKLNSPLKTLAVSRHDSKQSKFTKAMRATFKNSEAYSGANPDMFGYSMSRPQSVAAVTSRKFVKRKDALITGGFTRPAEVFPSLGIVLDARQKQEEISQAIVQPSKTSEGVTNPSIAPRKATRRKFQQYLYDFHSRQVFSFAKNEVEEFEDAMKRDKAEKLLACSARADDEVSEDVSSEGNSSEDYSRHQMNEHHSEYLLTGLGFLSGPGYDELFSIHWKLSEAEKIVRDAVDRERIREILRKAYRMLLWFFRYYAGNAGYAVASERRIGTGMATLGDGLFEIPSRVRLLEDLNVQCVDEARFGITDSPLKRESLIDFLINVARMMCTHSSNPSRLKMTINDGIEMSEAVKALVHEHFGVFAQIQDVDHFRTIFLRKPEVIARTFNAANYGGVRRRLHAIVETHKHNIAKFFDELVSAGVNTRSGSNDRPKSQQRQRGNGSGIACTQFLSTLRAINLITSRGVITTGSANITTNADSEAYGGGPAGVDEARAVRIFLSCLPMATFDSNESESASRTATTASSTTTSTEPRELTRSQFIEALLRVAFTWKELQICHGRFDVCSNQMTSDRCRCNIDPAQYAFDVFDDAADEVFTRIHTYRLKRAQQRTNMRLHMKSHLSLHTIVAMTAVQRAPTRLLPVDEKQTSNDTGA</sequence>
<dbReference type="EMBL" id="RCML01000146">
    <property type="protein sequence ID" value="KAG2988775.1"/>
    <property type="molecule type" value="Genomic_DNA"/>
</dbReference>
<dbReference type="Proteomes" id="UP000735874">
    <property type="component" value="Unassembled WGS sequence"/>
</dbReference>
<dbReference type="EMBL" id="RCMG01000145">
    <property type="protein sequence ID" value="KAG2861765.1"/>
    <property type="molecule type" value="Genomic_DNA"/>
</dbReference>
<dbReference type="Proteomes" id="UP000760860">
    <property type="component" value="Unassembled WGS sequence"/>
</dbReference>
<evidence type="ECO:0000313" key="7">
    <source>
        <dbReference type="Proteomes" id="UP000251314"/>
    </source>
</evidence>
<evidence type="ECO:0000313" key="6">
    <source>
        <dbReference type="EMBL" id="RAW33590.1"/>
    </source>
</evidence>
<reference evidence="6 7" key="1">
    <citation type="submission" date="2018-01" db="EMBL/GenBank/DDBJ databases">
        <title>Draft genome of the strawberry crown rot pathogen Phytophthora cactorum.</title>
        <authorList>
            <person name="Armitage A.D."/>
            <person name="Lysoe E."/>
            <person name="Nellist C.F."/>
            <person name="Harrison R.J."/>
            <person name="Brurberg M.B."/>
        </authorList>
    </citation>
    <scope>NUCLEOTIDE SEQUENCE [LARGE SCALE GENOMIC DNA]</scope>
    <source>
        <strain evidence="6 7">10300</strain>
    </source>
</reference>
<proteinExistence type="predicted"/>
<dbReference type="Proteomes" id="UP000251314">
    <property type="component" value="Unassembled WGS sequence"/>
</dbReference>
<dbReference type="VEuPathDB" id="FungiDB:PC110_g10071"/>
<name>A0A329SAC3_9STRA</name>
<reference evidence="2" key="2">
    <citation type="submission" date="2018-10" db="EMBL/GenBank/DDBJ databases">
        <title>Effector identification in a new, highly contiguous assembly of the strawberry crown rot pathogen Phytophthora cactorum.</title>
        <authorList>
            <person name="Armitage A.D."/>
            <person name="Nellist C.F."/>
            <person name="Bates H."/>
            <person name="Vickerstaff R.J."/>
            <person name="Harrison R.J."/>
        </authorList>
    </citation>
    <scope>NUCLEOTIDE SEQUENCE</scope>
    <source>
        <strain evidence="2">15-7</strain>
        <strain evidence="3">4032</strain>
        <strain evidence="4">P415</strain>
        <strain evidence="5">P421</strain>
    </source>
</reference>
<feature type="region of interest" description="Disordered" evidence="1">
    <location>
        <begin position="470"/>
        <end position="489"/>
    </location>
</feature>
<organism evidence="6 7">
    <name type="scientific">Phytophthora cactorum</name>
    <dbReference type="NCBI Taxonomy" id="29920"/>
    <lineage>
        <taxon>Eukaryota</taxon>
        <taxon>Sar</taxon>
        <taxon>Stramenopiles</taxon>
        <taxon>Oomycota</taxon>
        <taxon>Peronosporomycetes</taxon>
        <taxon>Peronosporales</taxon>
        <taxon>Peronosporaceae</taxon>
        <taxon>Phytophthora</taxon>
    </lineage>
</organism>
<dbReference type="OrthoDB" id="72753at2759"/>
<evidence type="ECO:0000313" key="4">
    <source>
        <dbReference type="EMBL" id="KAG2988775.1"/>
    </source>
</evidence>
<evidence type="ECO:0000313" key="5">
    <source>
        <dbReference type="EMBL" id="KAG3223776.1"/>
    </source>
</evidence>
<dbReference type="EMBL" id="RCMV01000134">
    <property type="protein sequence ID" value="KAG3223776.1"/>
    <property type="molecule type" value="Genomic_DNA"/>
</dbReference>
<evidence type="ECO:0000256" key="1">
    <source>
        <dbReference type="SAM" id="MobiDB-lite"/>
    </source>
</evidence>
<dbReference type="Proteomes" id="UP000774804">
    <property type="component" value="Unassembled WGS sequence"/>
</dbReference>
<gene>
    <name evidence="6" type="ORF">PC110_g10071</name>
    <name evidence="2" type="ORF">PC113_g6890</name>
    <name evidence="3" type="ORF">PC115_g5088</name>
    <name evidence="4" type="ORF">PC118_g6516</name>
    <name evidence="5" type="ORF">PC129_g5557</name>
</gene>
<keyword evidence="7" id="KW-1185">Reference proteome</keyword>